<keyword evidence="4" id="KW-0309">Germination</keyword>
<feature type="transmembrane region" description="Helical" evidence="8">
    <location>
        <begin position="36"/>
        <end position="57"/>
    </location>
</feature>
<evidence type="ECO:0000256" key="5">
    <source>
        <dbReference type="ARBA" id="ARBA00022692"/>
    </source>
</evidence>
<evidence type="ECO:0000256" key="1">
    <source>
        <dbReference type="ARBA" id="ARBA00004141"/>
    </source>
</evidence>
<comment type="similarity">
    <text evidence="2">Belongs to the amino acid-polyamine-organocation (APC) superfamily. Spore germination protein (SGP) (TC 2.A.3.9) family.</text>
</comment>
<dbReference type="PANTHER" id="PTHR34975:SF2">
    <property type="entry name" value="SPORE GERMINATION PROTEIN A2"/>
    <property type="match status" value="1"/>
</dbReference>
<protein>
    <submittedName>
        <fullName evidence="9">Endospore germination permease</fullName>
    </submittedName>
</protein>
<dbReference type="InterPro" id="IPR004761">
    <property type="entry name" value="Spore_GerAB"/>
</dbReference>
<dbReference type="RefSeq" id="WP_379947697.1">
    <property type="nucleotide sequence ID" value="NZ_JBHMAF010000010.1"/>
</dbReference>
<accession>A0ABV5W9Y3</accession>
<feature type="transmembrane region" description="Helical" evidence="8">
    <location>
        <begin position="77"/>
        <end position="95"/>
    </location>
</feature>
<name>A0ABV5W9Y3_9BACI</name>
<feature type="transmembrane region" description="Helical" evidence="8">
    <location>
        <begin position="185"/>
        <end position="208"/>
    </location>
</feature>
<dbReference type="Pfam" id="PF03845">
    <property type="entry name" value="Spore_permease"/>
    <property type="match status" value="1"/>
</dbReference>
<dbReference type="Proteomes" id="UP001589609">
    <property type="component" value="Unassembled WGS sequence"/>
</dbReference>
<feature type="transmembrane region" description="Helical" evidence="8">
    <location>
        <begin position="269"/>
        <end position="294"/>
    </location>
</feature>
<evidence type="ECO:0000256" key="3">
    <source>
        <dbReference type="ARBA" id="ARBA00022448"/>
    </source>
</evidence>
<evidence type="ECO:0000256" key="7">
    <source>
        <dbReference type="ARBA" id="ARBA00023136"/>
    </source>
</evidence>
<evidence type="ECO:0000256" key="2">
    <source>
        <dbReference type="ARBA" id="ARBA00007998"/>
    </source>
</evidence>
<proteinExistence type="inferred from homology"/>
<feature type="transmembrane region" description="Helical" evidence="8">
    <location>
        <begin position="143"/>
        <end position="165"/>
    </location>
</feature>
<dbReference type="EMBL" id="JBHMAF010000010">
    <property type="protein sequence ID" value="MFB9757382.1"/>
    <property type="molecule type" value="Genomic_DNA"/>
</dbReference>
<evidence type="ECO:0000256" key="8">
    <source>
        <dbReference type="SAM" id="Phobius"/>
    </source>
</evidence>
<comment type="caution">
    <text evidence="9">The sequence shown here is derived from an EMBL/GenBank/DDBJ whole genome shotgun (WGS) entry which is preliminary data.</text>
</comment>
<keyword evidence="6 8" id="KW-1133">Transmembrane helix</keyword>
<evidence type="ECO:0000313" key="9">
    <source>
        <dbReference type="EMBL" id="MFB9757382.1"/>
    </source>
</evidence>
<comment type="subcellular location">
    <subcellularLocation>
        <location evidence="1">Membrane</location>
        <topology evidence="1">Multi-pass membrane protein</topology>
    </subcellularLocation>
</comment>
<dbReference type="PANTHER" id="PTHR34975">
    <property type="entry name" value="SPORE GERMINATION PROTEIN A2"/>
    <property type="match status" value="1"/>
</dbReference>
<evidence type="ECO:0000256" key="4">
    <source>
        <dbReference type="ARBA" id="ARBA00022544"/>
    </source>
</evidence>
<evidence type="ECO:0000256" key="6">
    <source>
        <dbReference type="ARBA" id="ARBA00022989"/>
    </source>
</evidence>
<reference evidence="9 10" key="1">
    <citation type="submission" date="2024-09" db="EMBL/GenBank/DDBJ databases">
        <authorList>
            <person name="Sun Q."/>
            <person name="Mori K."/>
        </authorList>
    </citation>
    <scope>NUCLEOTIDE SEQUENCE [LARGE SCALE GENOMIC DNA]</scope>
    <source>
        <strain evidence="9 10">JCM 11201</strain>
    </source>
</reference>
<organism evidence="9 10">
    <name type="scientific">Ectobacillus funiculus</name>
    <dbReference type="NCBI Taxonomy" id="137993"/>
    <lineage>
        <taxon>Bacteria</taxon>
        <taxon>Bacillati</taxon>
        <taxon>Bacillota</taxon>
        <taxon>Bacilli</taxon>
        <taxon>Bacillales</taxon>
        <taxon>Bacillaceae</taxon>
        <taxon>Ectobacillus</taxon>
    </lineage>
</organism>
<evidence type="ECO:0000313" key="10">
    <source>
        <dbReference type="Proteomes" id="UP001589609"/>
    </source>
</evidence>
<keyword evidence="3" id="KW-0813">Transport</keyword>
<feature type="transmembrane region" description="Helical" evidence="8">
    <location>
        <begin position="342"/>
        <end position="361"/>
    </location>
</feature>
<gene>
    <name evidence="9" type="ORF">ACFFMS_02325</name>
</gene>
<feature type="transmembrane region" description="Helical" evidence="8">
    <location>
        <begin position="12"/>
        <end position="30"/>
    </location>
</feature>
<keyword evidence="5 8" id="KW-0812">Transmembrane</keyword>
<feature type="transmembrane region" description="Helical" evidence="8">
    <location>
        <begin position="306"/>
        <end position="322"/>
    </location>
</feature>
<dbReference type="NCBIfam" id="TIGR00912">
    <property type="entry name" value="2A0309"/>
    <property type="match status" value="1"/>
</dbReference>
<feature type="transmembrane region" description="Helical" evidence="8">
    <location>
        <begin position="115"/>
        <end position="134"/>
    </location>
</feature>
<keyword evidence="7 8" id="KW-0472">Membrane</keyword>
<keyword evidence="10" id="KW-1185">Reference proteome</keyword>
<sequence length="374" mass="41471">MERGKISKRQLFILMLLFELGSSIVINLGMQAKQDAWLAILLGTGAGVCLFLVYDYLYHQYEGLPLTQYVRSILGKYLGSLLALLYIFYFFYLSARVLRDFGDLLLTSTLEATPMLVINSLLMLVIGGAVYYGLEVVGRTGEIILPFMTFLALITGIAILFSHIFHIENLLPVLEGGWKPVMKATFPLTVTFPFGEIIVFSMILPYVNEQAYTRKTGVKAILISGFILITTIITNIAVLGVAQASTEQFPLLTTVGKINVGDFIQRVDAVALSALILGGFFKISIFFYAGINGMKDLFLIQKKKHILILVASFMAVVTVYSVNMDSSFTSHIEIGLKQVPYYLHIPFQIGIPVLLLVITWGKKLGKKPSPGRIT</sequence>
<feature type="transmembrane region" description="Helical" evidence="8">
    <location>
        <begin position="220"/>
        <end position="242"/>
    </location>
</feature>